<reference evidence="2" key="2">
    <citation type="submission" date="2020-05" db="UniProtKB">
        <authorList>
            <consortium name="EnsemblMetazoa"/>
        </authorList>
    </citation>
    <scope>IDENTIFICATION</scope>
    <source>
        <strain evidence="2">FAR1</strain>
    </source>
</reference>
<feature type="region of interest" description="Disordered" evidence="1">
    <location>
        <begin position="446"/>
        <end position="472"/>
    </location>
</feature>
<sequence>MYATWNAWPMLCAMNCASSLSNTWQIIFGVRLPFGPVVLAPPLSFWEGVLPPPPVPPCPLTVCPVEPLLPAPPDESVESTSCGTKRRRAISTTRSPMSAMSVFSTMIFSVEMNRSTSVLGCTSPSGDCRMKTQTLRDFDLVEPPGLPESFDLSSRLASLSECCGLGFGDVSCVCGSFGPLKLMRLPLAVLTPVLWQLVVAAPTPPFTVLLPALGPAPVVPRSGTFPPARLELLPTVVLVDAGRKLPPPVAPFDCPVRDPTAPVPNRPSPRAPWPVEGFAFATTLPAPTLPAPTPEPAGTAAFDCSAPPLPCCFGDTLPSAKTLVVQALVAEQTVGFEIRVRVLVLVDERHRRLRRWTLPDQHSPGEPAAIAAAAVDFGATSCSEDGDDDSLQDGPATVACCSPFVSVPVPAPPLASALLPNSSFARVRGIQIGERLGAPPLLVVPPVATPPPPPPPPSASLNSPEHIQLSDSPVPVGAPDVALITPLLRSSHMVAPPLPVMSPKSLPYWGEISLS</sequence>
<dbReference type="EMBL" id="AXCN02001236">
    <property type="status" value="NOT_ANNOTATED_CDS"/>
    <property type="molecule type" value="Genomic_DNA"/>
</dbReference>
<reference evidence="3" key="1">
    <citation type="submission" date="2014-01" db="EMBL/GenBank/DDBJ databases">
        <title>The Genome Sequence of Anopheles farauti FAR1 (V2).</title>
        <authorList>
            <consortium name="The Broad Institute Genomics Platform"/>
            <person name="Neafsey D.E."/>
            <person name="Besansky N."/>
            <person name="Howell P."/>
            <person name="Walton C."/>
            <person name="Young S.K."/>
            <person name="Zeng Q."/>
            <person name="Gargeya S."/>
            <person name="Fitzgerald M."/>
            <person name="Haas B."/>
            <person name="Abouelleil A."/>
            <person name="Allen A.W."/>
            <person name="Alvarado L."/>
            <person name="Arachchi H.M."/>
            <person name="Berlin A.M."/>
            <person name="Chapman S.B."/>
            <person name="Gainer-Dewar J."/>
            <person name="Goldberg J."/>
            <person name="Griggs A."/>
            <person name="Gujja S."/>
            <person name="Hansen M."/>
            <person name="Howarth C."/>
            <person name="Imamovic A."/>
            <person name="Ireland A."/>
            <person name="Larimer J."/>
            <person name="McCowan C."/>
            <person name="Murphy C."/>
            <person name="Pearson M."/>
            <person name="Poon T.W."/>
            <person name="Priest M."/>
            <person name="Roberts A."/>
            <person name="Saif S."/>
            <person name="Shea T."/>
            <person name="Sisk P."/>
            <person name="Sykes S."/>
            <person name="Wortman J."/>
            <person name="Nusbaum C."/>
            <person name="Birren B."/>
        </authorList>
    </citation>
    <scope>NUCLEOTIDE SEQUENCE [LARGE SCALE GENOMIC DNA]</scope>
    <source>
        <strain evidence="3">FAR1</strain>
    </source>
</reference>
<dbReference type="AlphaFoldDB" id="A0A182R174"/>
<protein>
    <submittedName>
        <fullName evidence="2">Uncharacterized protein</fullName>
    </submittedName>
</protein>
<proteinExistence type="predicted"/>
<organism evidence="2 3">
    <name type="scientific">Anopheles farauti</name>
    <dbReference type="NCBI Taxonomy" id="69004"/>
    <lineage>
        <taxon>Eukaryota</taxon>
        <taxon>Metazoa</taxon>
        <taxon>Ecdysozoa</taxon>
        <taxon>Arthropoda</taxon>
        <taxon>Hexapoda</taxon>
        <taxon>Insecta</taxon>
        <taxon>Pterygota</taxon>
        <taxon>Neoptera</taxon>
        <taxon>Endopterygota</taxon>
        <taxon>Diptera</taxon>
        <taxon>Nematocera</taxon>
        <taxon>Culicoidea</taxon>
        <taxon>Culicidae</taxon>
        <taxon>Anophelinae</taxon>
        <taxon>Anopheles</taxon>
    </lineage>
</organism>
<keyword evidence="3" id="KW-1185">Reference proteome</keyword>
<evidence type="ECO:0000313" key="2">
    <source>
        <dbReference type="EnsemblMetazoa" id="AFAF020967-PA"/>
    </source>
</evidence>
<dbReference type="VEuPathDB" id="VectorBase:AFAF020967"/>
<dbReference type="EnsemblMetazoa" id="AFAF020967-RA">
    <property type="protein sequence ID" value="AFAF020967-PA"/>
    <property type="gene ID" value="AFAF020967"/>
</dbReference>
<feature type="compositionally biased region" description="Pro residues" evidence="1">
    <location>
        <begin position="447"/>
        <end position="458"/>
    </location>
</feature>
<accession>A0A182R174</accession>
<evidence type="ECO:0000313" key="3">
    <source>
        <dbReference type="Proteomes" id="UP000075886"/>
    </source>
</evidence>
<dbReference type="Proteomes" id="UP000075886">
    <property type="component" value="Unassembled WGS sequence"/>
</dbReference>
<name>A0A182R174_9DIPT</name>
<evidence type="ECO:0000256" key="1">
    <source>
        <dbReference type="SAM" id="MobiDB-lite"/>
    </source>
</evidence>